<sequence>MENCLNKDLKSLALHCIAAIFYFNSAQEYGELANECSDVYYSYGKALLELHRLESTTLGNVLKSDDDDAQENENDDNSSAHSGSSEELVDEEYEEYADNKSAKNSNGEESVKKIEKSSEQPQSECTSNNNNGTCANANESNDASTSKLHSKELEEEDVSSLQLAWEVLELAKVIYLRQNSSDAKLKLSDTYFRLGDVSLESERFEDAVKDYERCLNLQQEHLPCDSRLIAETLYQLGLGYTLKNDYKPASEFFHKTIELLEKRKDRLKKVSEGVLDPRPDDAGDGFYTPIELADREIVELEALIKEIYLKIDEIKDEECNAVKVSILMKESLTPTKQSTSSTAVTNDENCTNSKSNNDEQKSTEEMTEEKKKIKLEL</sequence>
<name>T1ESG0_HELRO</name>
<feature type="compositionally biased region" description="Acidic residues" evidence="8">
    <location>
        <begin position="65"/>
        <end position="76"/>
    </location>
</feature>
<dbReference type="PANTHER" id="PTHR15081">
    <property type="entry name" value="NUCLEAR AUTOANTIGENIC SPERM PROTEIN NASP -RELATED"/>
    <property type="match status" value="1"/>
</dbReference>
<feature type="compositionally biased region" description="Basic and acidic residues" evidence="8">
    <location>
        <begin position="356"/>
        <end position="377"/>
    </location>
</feature>
<evidence type="ECO:0000313" key="10">
    <source>
        <dbReference type="EMBL" id="ESN98818.1"/>
    </source>
</evidence>
<evidence type="ECO:0000256" key="5">
    <source>
        <dbReference type="ARBA" id="ARBA00023242"/>
    </source>
</evidence>
<feature type="compositionally biased region" description="Acidic residues" evidence="8">
    <location>
        <begin position="87"/>
        <end position="96"/>
    </location>
</feature>
<dbReference type="AlphaFoldDB" id="T1ESG0"/>
<gene>
    <name evidence="11" type="primary">20199510</name>
    <name evidence="10" type="ORF">HELRODRAFT_162278</name>
</gene>
<dbReference type="RefSeq" id="XP_009022776.1">
    <property type="nucleotide sequence ID" value="XM_009024528.1"/>
</dbReference>
<dbReference type="STRING" id="6412.T1ESG0"/>
<dbReference type="InterPro" id="IPR011990">
    <property type="entry name" value="TPR-like_helical_dom_sf"/>
</dbReference>
<dbReference type="HOGENOM" id="CLU_734211_0_0_1"/>
<evidence type="ECO:0000256" key="4">
    <source>
        <dbReference type="ARBA" id="ARBA00022803"/>
    </source>
</evidence>
<evidence type="ECO:0000256" key="2">
    <source>
        <dbReference type="ARBA" id="ARBA00008402"/>
    </source>
</evidence>
<dbReference type="GO" id="GO:0006335">
    <property type="term" value="P:DNA replication-dependent chromatin assembly"/>
    <property type="evidence" value="ECO:0000318"/>
    <property type="project" value="GO_Central"/>
</dbReference>
<feature type="compositionally biased region" description="Basic and acidic residues" evidence="8">
    <location>
        <begin position="109"/>
        <end position="118"/>
    </location>
</feature>
<dbReference type="InterPro" id="IPR019544">
    <property type="entry name" value="Tetratricopeptide_SHNi-TPR_dom"/>
</dbReference>
<dbReference type="eggNOG" id="KOG4563">
    <property type="taxonomic scope" value="Eukaryota"/>
</dbReference>
<dbReference type="CTD" id="20199510"/>
<dbReference type="EMBL" id="KB097143">
    <property type="protein sequence ID" value="ESN98818.1"/>
    <property type="molecule type" value="Genomic_DNA"/>
</dbReference>
<evidence type="ECO:0000313" key="12">
    <source>
        <dbReference type="Proteomes" id="UP000015101"/>
    </source>
</evidence>
<feature type="compositionally biased region" description="Low complexity" evidence="8">
    <location>
        <begin position="125"/>
        <end position="141"/>
    </location>
</feature>
<feature type="repeat" description="TPR" evidence="6">
    <location>
        <begin position="188"/>
        <end position="221"/>
    </location>
</feature>
<keyword evidence="3" id="KW-0677">Repeat</keyword>
<feature type="domain" description="Tetratricopeptide SHNi-TPR" evidence="9">
    <location>
        <begin position="188"/>
        <end position="223"/>
    </location>
</feature>
<proteinExistence type="inferred from homology"/>
<keyword evidence="7" id="KW-0175">Coiled coil</keyword>
<protein>
    <recommendedName>
        <fullName evidence="9">Tetratricopeptide SHNi-TPR domain-containing protein</fullName>
    </recommendedName>
</protein>
<dbReference type="SMART" id="SM00028">
    <property type="entry name" value="TPR"/>
    <property type="match status" value="2"/>
</dbReference>
<evidence type="ECO:0000259" key="9">
    <source>
        <dbReference type="Pfam" id="PF10516"/>
    </source>
</evidence>
<evidence type="ECO:0000256" key="7">
    <source>
        <dbReference type="SAM" id="Coils"/>
    </source>
</evidence>
<feature type="region of interest" description="Disordered" evidence="8">
    <location>
        <begin position="62"/>
        <end position="151"/>
    </location>
</feature>
<comment type="subcellular location">
    <subcellularLocation>
        <location evidence="1">Nucleus</location>
    </subcellularLocation>
</comment>
<dbReference type="GO" id="GO:0034080">
    <property type="term" value="P:CENP-A containing chromatin assembly"/>
    <property type="evidence" value="ECO:0000318"/>
    <property type="project" value="GO_Central"/>
</dbReference>
<comment type="similarity">
    <text evidence="2">Belongs to the NASP family.</text>
</comment>
<organism evidence="11 12">
    <name type="scientific">Helobdella robusta</name>
    <name type="common">Californian leech</name>
    <dbReference type="NCBI Taxonomy" id="6412"/>
    <lineage>
        <taxon>Eukaryota</taxon>
        <taxon>Metazoa</taxon>
        <taxon>Spiralia</taxon>
        <taxon>Lophotrochozoa</taxon>
        <taxon>Annelida</taxon>
        <taxon>Clitellata</taxon>
        <taxon>Hirudinea</taxon>
        <taxon>Rhynchobdellida</taxon>
        <taxon>Glossiphoniidae</taxon>
        <taxon>Helobdella</taxon>
    </lineage>
</organism>
<reference evidence="11" key="3">
    <citation type="submission" date="2015-06" db="UniProtKB">
        <authorList>
            <consortium name="EnsemblMetazoa"/>
        </authorList>
    </citation>
    <scope>IDENTIFICATION</scope>
</reference>
<dbReference type="InParanoid" id="T1ESG0"/>
<dbReference type="PROSITE" id="PS50005">
    <property type="entry name" value="TPR"/>
    <property type="match status" value="2"/>
</dbReference>
<keyword evidence="4 6" id="KW-0802">TPR repeat</keyword>
<dbReference type="PANTHER" id="PTHR15081:SF1">
    <property type="entry name" value="NUCLEAR AUTOANTIGENIC SPERM PROTEIN"/>
    <property type="match status" value="1"/>
</dbReference>
<dbReference type="GO" id="GO:0042393">
    <property type="term" value="F:histone binding"/>
    <property type="evidence" value="ECO:0000318"/>
    <property type="project" value="GO_Central"/>
</dbReference>
<reference evidence="10 12" key="2">
    <citation type="journal article" date="2013" name="Nature">
        <title>Insights into bilaterian evolution from three spiralian genomes.</title>
        <authorList>
            <person name="Simakov O."/>
            <person name="Marletaz F."/>
            <person name="Cho S.J."/>
            <person name="Edsinger-Gonzales E."/>
            <person name="Havlak P."/>
            <person name="Hellsten U."/>
            <person name="Kuo D.H."/>
            <person name="Larsson T."/>
            <person name="Lv J."/>
            <person name="Arendt D."/>
            <person name="Savage R."/>
            <person name="Osoegawa K."/>
            <person name="de Jong P."/>
            <person name="Grimwood J."/>
            <person name="Chapman J.A."/>
            <person name="Shapiro H."/>
            <person name="Aerts A."/>
            <person name="Otillar R.P."/>
            <person name="Terry A.Y."/>
            <person name="Boore J.L."/>
            <person name="Grigoriev I.V."/>
            <person name="Lindberg D.R."/>
            <person name="Seaver E.C."/>
            <person name="Weisblat D.A."/>
            <person name="Putnam N.H."/>
            <person name="Rokhsar D.S."/>
        </authorList>
    </citation>
    <scope>NUCLEOTIDE SEQUENCE</scope>
</reference>
<evidence type="ECO:0000256" key="6">
    <source>
        <dbReference type="PROSITE-ProRule" id="PRU00339"/>
    </source>
</evidence>
<dbReference type="InterPro" id="IPR051730">
    <property type="entry name" value="NASP-like"/>
</dbReference>
<feature type="repeat" description="TPR" evidence="6">
    <location>
        <begin position="230"/>
        <end position="263"/>
    </location>
</feature>
<dbReference type="OrthoDB" id="5587616at2759"/>
<dbReference type="OMA" id="TCANANE"/>
<dbReference type="SUPFAM" id="SSF48452">
    <property type="entry name" value="TPR-like"/>
    <property type="match status" value="1"/>
</dbReference>
<dbReference type="Pfam" id="PF10516">
    <property type="entry name" value="SHNi-TPR"/>
    <property type="match status" value="1"/>
</dbReference>
<dbReference type="Gene3D" id="1.25.40.10">
    <property type="entry name" value="Tetratricopeptide repeat domain"/>
    <property type="match status" value="1"/>
</dbReference>
<feature type="coiled-coil region" evidence="7">
    <location>
        <begin position="290"/>
        <end position="317"/>
    </location>
</feature>
<dbReference type="GO" id="GO:0005654">
    <property type="term" value="C:nucleoplasm"/>
    <property type="evidence" value="ECO:0000318"/>
    <property type="project" value="GO_Central"/>
</dbReference>
<dbReference type="KEGG" id="hro:HELRODRAFT_162278"/>
<dbReference type="GeneID" id="20199510"/>
<evidence type="ECO:0000256" key="3">
    <source>
        <dbReference type="ARBA" id="ARBA00022737"/>
    </source>
</evidence>
<dbReference type="InterPro" id="IPR019734">
    <property type="entry name" value="TPR_rpt"/>
</dbReference>
<evidence type="ECO:0000313" key="11">
    <source>
        <dbReference type="EnsemblMetazoa" id="HelroP162278"/>
    </source>
</evidence>
<accession>T1ESG0</accession>
<feature type="region of interest" description="Disordered" evidence="8">
    <location>
        <begin position="333"/>
        <end position="377"/>
    </location>
</feature>
<dbReference type="EnsemblMetazoa" id="HelroT162278">
    <property type="protein sequence ID" value="HelroP162278"/>
    <property type="gene ID" value="HelroG162278"/>
</dbReference>
<feature type="compositionally biased region" description="Polar residues" evidence="8">
    <location>
        <begin position="333"/>
        <end position="355"/>
    </location>
</feature>
<keyword evidence="12" id="KW-1185">Reference proteome</keyword>
<keyword evidence="5" id="KW-0539">Nucleus</keyword>
<evidence type="ECO:0000256" key="8">
    <source>
        <dbReference type="SAM" id="MobiDB-lite"/>
    </source>
</evidence>
<reference evidence="12" key="1">
    <citation type="submission" date="2012-12" db="EMBL/GenBank/DDBJ databases">
        <authorList>
            <person name="Hellsten U."/>
            <person name="Grimwood J."/>
            <person name="Chapman J.A."/>
            <person name="Shapiro H."/>
            <person name="Aerts A."/>
            <person name="Otillar R.P."/>
            <person name="Terry A.Y."/>
            <person name="Boore J.L."/>
            <person name="Simakov O."/>
            <person name="Marletaz F."/>
            <person name="Cho S.-J."/>
            <person name="Edsinger-Gonzales E."/>
            <person name="Havlak P."/>
            <person name="Kuo D.-H."/>
            <person name="Larsson T."/>
            <person name="Lv J."/>
            <person name="Arendt D."/>
            <person name="Savage R."/>
            <person name="Osoegawa K."/>
            <person name="de Jong P."/>
            <person name="Lindberg D.R."/>
            <person name="Seaver E.C."/>
            <person name="Weisblat D.A."/>
            <person name="Putnam N.H."/>
            <person name="Grigoriev I.V."/>
            <person name="Rokhsar D.S."/>
        </authorList>
    </citation>
    <scope>NUCLEOTIDE SEQUENCE</scope>
</reference>
<evidence type="ECO:0000256" key="1">
    <source>
        <dbReference type="ARBA" id="ARBA00004123"/>
    </source>
</evidence>
<dbReference type="Proteomes" id="UP000015101">
    <property type="component" value="Unassembled WGS sequence"/>
</dbReference>
<dbReference type="EMBL" id="AMQM01001061">
    <property type="status" value="NOT_ANNOTATED_CDS"/>
    <property type="molecule type" value="Genomic_DNA"/>
</dbReference>